<dbReference type="GO" id="GO:0005524">
    <property type="term" value="F:ATP binding"/>
    <property type="evidence" value="ECO:0007669"/>
    <property type="project" value="UniProtKB-KW"/>
</dbReference>
<evidence type="ECO:0000256" key="2">
    <source>
        <dbReference type="ARBA" id="ARBA00005983"/>
    </source>
</evidence>
<accession>A0A2U1ZXD9</accession>
<evidence type="ECO:0000313" key="11">
    <source>
        <dbReference type="Proteomes" id="UP000245166"/>
    </source>
</evidence>
<keyword evidence="3" id="KW-0808">Transferase</keyword>
<dbReference type="InterPro" id="IPR001206">
    <property type="entry name" value="Diacylglycerol_kinase_cat_dom"/>
</dbReference>
<evidence type="ECO:0000259" key="9">
    <source>
        <dbReference type="PROSITE" id="PS50146"/>
    </source>
</evidence>
<dbReference type="PANTHER" id="PTHR12358">
    <property type="entry name" value="SPHINGOSINE KINASE"/>
    <property type="match status" value="1"/>
</dbReference>
<dbReference type="Pfam" id="PF19279">
    <property type="entry name" value="YegS_C"/>
    <property type="match status" value="1"/>
</dbReference>
<dbReference type="InterPro" id="IPR017438">
    <property type="entry name" value="ATP-NAD_kinase_N"/>
</dbReference>
<keyword evidence="4" id="KW-0547">Nucleotide-binding</keyword>
<sequence length="320" mass="34388">MANQHRAALVYNPVKIDEQVVRASLTALEEELGWAETLWLETSVEDPGQGPAREALEAGVDVVLAAGGDGTVRAVAEALRGSGTALGLLPSGTGNLLARNLQLGLADVDHSLRVALTGQDRAIDAATMKIRREDGSSSEHTFVVMAGMGLDARMLSETDDDLKKKAGWLAYVQAIGRVMRDPNELKVRFRLDENEPRQVRAHTIIVGNCGTLPANILLLPDAAVDDGVLDIVVLRPETVLGWIQALSKIIWENGVLRRLPGGKNIPKSKVQALVYSTGKELDLRLSKPEEVELDGDPFGLAVGVRVKVDPGSLVVRVPQD</sequence>
<dbReference type="InterPro" id="IPR016064">
    <property type="entry name" value="NAD/diacylglycerol_kinase_sf"/>
</dbReference>
<dbReference type="SMART" id="SM00046">
    <property type="entry name" value="DAGKc"/>
    <property type="match status" value="1"/>
</dbReference>
<dbReference type="GO" id="GO:0008654">
    <property type="term" value="P:phospholipid biosynthetic process"/>
    <property type="evidence" value="ECO:0007669"/>
    <property type="project" value="UniProtKB-KW"/>
</dbReference>
<dbReference type="RefSeq" id="WP_109230035.1">
    <property type="nucleotide sequence ID" value="NZ_PYHR01000002.1"/>
</dbReference>
<keyword evidence="11" id="KW-1185">Reference proteome</keyword>
<proteinExistence type="inferred from homology"/>
<comment type="caution">
    <text evidence="10">The sequence shown here is derived from an EMBL/GenBank/DDBJ whole genome shotgun (WGS) entry which is preliminary data.</text>
</comment>
<reference evidence="10 11" key="1">
    <citation type="submission" date="2018-03" db="EMBL/GenBank/DDBJ databases">
        <title>Genome assembly of novel Miniimonas species PCH200.</title>
        <authorList>
            <person name="Thakur V."/>
            <person name="Kumar V."/>
            <person name="Singh D."/>
        </authorList>
    </citation>
    <scope>NUCLEOTIDE SEQUENCE [LARGE SCALE GENOMIC DNA]</scope>
    <source>
        <strain evidence="10 11">PCH200</strain>
    </source>
</reference>
<protein>
    <submittedName>
        <fullName evidence="10">Diacylglycerol kinase</fullName>
    </submittedName>
</protein>
<keyword evidence="6" id="KW-0067">ATP-binding</keyword>
<evidence type="ECO:0000256" key="3">
    <source>
        <dbReference type="ARBA" id="ARBA00022679"/>
    </source>
</evidence>
<keyword evidence="7" id="KW-0444">Lipid biosynthesis</keyword>
<feature type="domain" description="DAGKc" evidence="9">
    <location>
        <begin position="52"/>
        <end position="132"/>
    </location>
</feature>
<dbReference type="AlphaFoldDB" id="A0A2U1ZXD9"/>
<dbReference type="GO" id="GO:0016301">
    <property type="term" value="F:kinase activity"/>
    <property type="evidence" value="ECO:0007669"/>
    <property type="project" value="UniProtKB-KW"/>
</dbReference>
<name>A0A2U1ZXD9_9MICO</name>
<dbReference type="PANTHER" id="PTHR12358:SF106">
    <property type="entry name" value="LIPID KINASE YEGS"/>
    <property type="match status" value="1"/>
</dbReference>
<keyword evidence="5 10" id="KW-0418">Kinase</keyword>
<dbReference type="PROSITE" id="PS50146">
    <property type="entry name" value="DAGK"/>
    <property type="match status" value="1"/>
</dbReference>
<organism evidence="10 11">
    <name type="scientific">Serinibacter arcticus</name>
    <dbReference type="NCBI Taxonomy" id="1655435"/>
    <lineage>
        <taxon>Bacteria</taxon>
        <taxon>Bacillati</taxon>
        <taxon>Actinomycetota</taxon>
        <taxon>Actinomycetes</taxon>
        <taxon>Micrococcales</taxon>
        <taxon>Beutenbergiaceae</taxon>
        <taxon>Serinibacter</taxon>
    </lineage>
</organism>
<dbReference type="Gene3D" id="2.60.200.40">
    <property type="match status" value="1"/>
</dbReference>
<comment type="cofactor">
    <cofactor evidence="1">
        <name>Mg(2+)</name>
        <dbReference type="ChEBI" id="CHEBI:18420"/>
    </cofactor>
</comment>
<dbReference type="OrthoDB" id="3171056at2"/>
<evidence type="ECO:0000256" key="4">
    <source>
        <dbReference type="ARBA" id="ARBA00022741"/>
    </source>
</evidence>
<dbReference type="Pfam" id="PF00781">
    <property type="entry name" value="DAGK_cat"/>
    <property type="match status" value="1"/>
</dbReference>
<dbReference type="Gene3D" id="3.40.50.10330">
    <property type="entry name" value="Probable inorganic polyphosphate/atp-NAD kinase, domain 1"/>
    <property type="match status" value="1"/>
</dbReference>
<keyword evidence="8" id="KW-1208">Phospholipid metabolism</keyword>
<evidence type="ECO:0000256" key="5">
    <source>
        <dbReference type="ARBA" id="ARBA00022777"/>
    </source>
</evidence>
<dbReference type="SUPFAM" id="SSF111331">
    <property type="entry name" value="NAD kinase/diacylglycerol kinase-like"/>
    <property type="match status" value="1"/>
</dbReference>
<evidence type="ECO:0000256" key="8">
    <source>
        <dbReference type="ARBA" id="ARBA00023264"/>
    </source>
</evidence>
<dbReference type="InterPro" id="IPR050187">
    <property type="entry name" value="Lipid_Phosphate_FormReg"/>
</dbReference>
<evidence type="ECO:0000256" key="1">
    <source>
        <dbReference type="ARBA" id="ARBA00001946"/>
    </source>
</evidence>
<dbReference type="GO" id="GO:0005886">
    <property type="term" value="C:plasma membrane"/>
    <property type="evidence" value="ECO:0007669"/>
    <property type="project" value="TreeGrafter"/>
</dbReference>
<dbReference type="Proteomes" id="UP000245166">
    <property type="component" value="Unassembled WGS sequence"/>
</dbReference>
<evidence type="ECO:0000256" key="6">
    <source>
        <dbReference type="ARBA" id="ARBA00022840"/>
    </source>
</evidence>
<keyword evidence="7" id="KW-0443">Lipid metabolism</keyword>
<dbReference type="InterPro" id="IPR045540">
    <property type="entry name" value="YegS/DAGK_C"/>
</dbReference>
<evidence type="ECO:0000313" key="10">
    <source>
        <dbReference type="EMBL" id="PWD51655.1"/>
    </source>
</evidence>
<dbReference type="EMBL" id="PYHR01000002">
    <property type="protein sequence ID" value="PWD51655.1"/>
    <property type="molecule type" value="Genomic_DNA"/>
</dbReference>
<keyword evidence="7" id="KW-0594">Phospholipid biosynthesis</keyword>
<gene>
    <name evidence="10" type="ORF">C8046_14385</name>
</gene>
<comment type="similarity">
    <text evidence="2">Belongs to the diacylglycerol/lipid kinase family.</text>
</comment>
<evidence type="ECO:0000256" key="7">
    <source>
        <dbReference type="ARBA" id="ARBA00023209"/>
    </source>
</evidence>